<keyword evidence="2" id="KW-0012">Acyltransferase</keyword>
<protein>
    <submittedName>
        <fullName evidence="6">Polyhydroxyalkanoate synthase</fullName>
    </submittedName>
</protein>
<proteinExistence type="predicted"/>
<dbReference type="EMBL" id="FZNO01000059">
    <property type="protein sequence ID" value="SNR99402.1"/>
    <property type="molecule type" value="Genomic_DNA"/>
</dbReference>
<dbReference type="PANTHER" id="PTHR36837">
    <property type="entry name" value="POLY(3-HYDROXYALKANOATE) POLYMERASE SUBUNIT PHAC"/>
    <property type="match status" value="1"/>
</dbReference>
<feature type="domain" description="AB hydrolase-1" evidence="4">
    <location>
        <begin position="247"/>
        <end position="488"/>
    </location>
</feature>
<evidence type="ECO:0000256" key="1">
    <source>
        <dbReference type="ARBA" id="ARBA00022679"/>
    </source>
</evidence>
<accession>A0A239AVP4</accession>
<dbReference type="Pfam" id="PF07167">
    <property type="entry name" value="PhaC_N"/>
    <property type="match status" value="1"/>
</dbReference>
<evidence type="ECO:0000259" key="5">
    <source>
        <dbReference type="Pfam" id="PF07167"/>
    </source>
</evidence>
<feature type="region of interest" description="Disordered" evidence="3">
    <location>
        <begin position="532"/>
        <end position="564"/>
    </location>
</feature>
<dbReference type="AlphaFoldDB" id="A0A239AVP4"/>
<dbReference type="InterPro" id="IPR000073">
    <property type="entry name" value="AB_hydrolase_1"/>
</dbReference>
<sequence>MSAAVASPNERTSEPAPPLEAAEIVALPSARGVAGGLVGAIARPGALARETVRLGRDVVSILRGTDRLAPSAQDERFTDPAWRENPAYRRLGQAYLAWGSSLNRLVDRYEAEGADWRDVERARFALTALTSGMAPTNTLLGNPAALKRAIDTGGRSIVRGMGHLVEDFVHHGGLPAQTDRSEFAVGRNLAVTRGAVVYRDDVIELLQYRPTTERVRQRPLVIVPPPIGRFYFLDLARERSFVEYAVGQGLQMFMISWRNPARQQAGWNLDTYAERIRRAIGVAREITGSPDVNTMGFCAGGILLTTVLNHLTAIADRSVHSAAYAVTLLDFDSPAPMAAFSGRRGPGAGRRKPRTHGVIPARSMESAFSWMRPDDLVFHSLVHQWLMGEDPPASALLAWYADGTNLPTALHKQFLQIFQDNTLVRPGAVTVLGSPVDLGEITLPTFVLGAVADHLTPWTGCYRTTQLLSGPATFLLSSGGHLQSLVNPPGNPEASYWTGGAPGPDPQDWRAAAEWHAGNWWECWAPWTIERSGDEVPAPAELGSAVHPPLEPAPGSYVRDRPSA</sequence>
<keyword evidence="1" id="KW-0808">Transferase</keyword>
<dbReference type="SUPFAM" id="SSF53474">
    <property type="entry name" value="alpha/beta-Hydrolases"/>
    <property type="match status" value="1"/>
</dbReference>
<dbReference type="InterPro" id="IPR010941">
    <property type="entry name" value="PhaC_N"/>
</dbReference>
<evidence type="ECO:0000256" key="3">
    <source>
        <dbReference type="SAM" id="MobiDB-lite"/>
    </source>
</evidence>
<dbReference type="Pfam" id="PF00561">
    <property type="entry name" value="Abhydrolase_1"/>
    <property type="match status" value="1"/>
</dbReference>
<reference evidence="6 7" key="1">
    <citation type="submission" date="2017-06" db="EMBL/GenBank/DDBJ databases">
        <authorList>
            <person name="Kim H.J."/>
            <person name="Triplett B.A."/>
        </authorList>
    </citation>
    <scope>NUCLEOTIDE SEQUENCE [LARGE SCALE GENOMIC DNA]</scope>
    <source>
        <strain evidence="6 7">DSM 44272</strain>
    </source>
</reference>
<dbReference type="InterPro" id="IPR029058">
    <property type="entry name" value="AB_hydrolase_fold"/>
</dbReference>
<dbReference type="Proteomes" id="UP000198403">
    <property type="component" value="Unassembled WGS sequence"/>
</dbReference>
<dbReference type="GO" id="GO:0042619">
    <property type="term" value="P:poly-hydroxybutyrate biosynthetic process"/>
    <property type="evidence" value="ECO:0007669"/>
    <property type="project" value="InterPro"/>
</dbReference>
<dbReference type="GO" id="GO:0016746">
    <property type="term" value="F:acyltransferase activity"/>
    <property type="evidence" value="ECO:0007669"/>
    <property type="project" value="UniProtKB-KW"/>
</dbReference>
<evidence type="ECO:0000256" key="2">
    <source>
        <dbReference type="ARBA" id="ARBA00023315"/>
    </source>
</evidence>
<feature type="domain" description="Poly-beta-hydroxybutyrate polymerase N-terminal" evidence="5">
    <location>
        <begin position="73"/>
        <end position="245"/>
    </location>
</feature>
<evidence type="ECO:0000313" key="7">
    <source>
        <dbReference type="Proteomes" id="UP000198403"/>
    </source>
</evidence>
<gene>
    <name evidence="6" type="ORF">SAMN06272737_1596</name>
</gene>
<dbReference type="RefSeq" id="WP_254920887.1">
    <property type="nucleotide sequence ID" value="NZ_FZNO01000059.1"/>
</dbReference>
<dbReference type="InterPro" id="IPR051321">
    <property type="entry name" value="PHA/PHB_synthase"/>
</dbReference>
<name>A0A239AVP4_9ACTN</name>
<keyword evidence="7" id="KW-1185">Reference proteome</keyword>
<dbReference type="PANTHER" id="PTHR36837:SF5">
    <property type="entry name" value="POLY-3-HYDROXYBUTYRATE SYNTHASE"/>
    <property type="match status" value="1"/>
</dbReference>
<evidence type="ECO:0000259" key="4">
    <source>
        <dbReference type="Pfam" id="PF00561"/>
    </source>
</evidence>
<evidence type="ECO:0000313" key="6">
    <source>
        <dbReference type="EMBL" id="SNR99402.1"/>
    </source>
</evidence>
<organism evidence="6 7">
    <name type="scientific">Blastococcus mobilis</name>
    <dbReference type="NCBI Taxonomy" id="1938746"/>
    <lineage>
        <taxon>Bacteria</taxon>
        <taxon>Bacillati</taxon>
        <taxon>Actinomycetota</taxon>
        <taxon>Actinomycetes</taxon>
        <taxon>Geodermatophilales</taxon>
        <taxon>Geodermatophilaceae</taxon>
        <taxon>Blastococcus</taxon>
    </lineage>
</organism>
<dbReference type="Gene3D" id="3.40.50.1820">
    <property type="entry name" value="alpha/beta hydrolase"/>
    <property type="match status" value="1"/>
</dbReference>